<dbReference type="InterPro" id="IPR052704">
    <property type="entry name" value="ECF_Sigma-70_Domain"/>
</dbReference>
<evidence type="ECO:0000259" key="8">
    <source>
        <dbReference type="Pfam" id="PF12680"/>
    </source>
</evidence>
<keyword evidence="4" id="KW-0731">Sigma factor</keyword>
<evidence type="ECO:0000256" key="4">
    <source>
        <dbReference type="ARBA" id="ARBA00023082"/>
    </source>
</evidence>
<dbReference type="SUPFAM" id="SSF54427">
    <property type="entry name" value="NTF2-like"/>
    <property type="match status" value="1"/>
</dbReference>
<dbReference type="GO" id="GO:0016987">
    <property type="term" value="F:sigma factor activity"/>
    <property type="evidence" value="ECO:0007669"/>
    <property type="project" value="UniProtKB-KW"/>
</dbReference>
<dbReference type="GO" id="GO:0003677">
    <property type="term" value="F:DNA binding"/>
    <property type="evidence" value="ECO:0007669"/>
    <property type="project" value="InterPro"/>
</dbReference>
<dbReference type="NCBIfam" id="TIGR02937">
    <property type="entry name" value="sigma70-ECF"/>
    <property type="match status" value="1"/>
</dbReference>
<keyword evidence="10" id="KW-1185">Reference proteome</keyword>
<dbReference type="PANTHER" id="PTHR30173">
    <property type="entry name" value="SIGMA 19 FACTOR"/>
    <property type="match status" value="1"/>
</dbReference>
<accession>A0A839E5A4</accession>
<dbReference type="Gene3D" id="1.10.10.10">
    <property type="entry name" value="Winged helix-like DNA-binding domain superfamily/Winged helix DNA-binding domain"/>
    <property type="match status" value="1"/>
</dbReference>
<dbReference type="InterPro" id="IPR007627">
    <property type="entry name" value="RNA_pol_sigma70_r2"/>
</dbReference>
<evidence type="ECO:0000259" key="6">
    <source>
        <dbReference type="Pfam" id="PF04542"/>
    </source>
</evidence>
<dbReference type="Gene3D" id="1.10.1740.10">
    <property type="match status" value="1"/>
</dbReference>
<sequence>MADREDEFEDHRERCFAAAYRMLGSVADAEDTVQEVWLRWSAQDRSGVTNPEAYLVRIATRLALNKLRAARARRESYVGPWLPEPLVTEQAVPDAAEHTLLAESARTAMLVVLETLSPLERAVFVLREVFGDSHEEIANSLDRSSASVRQLSRRAREHVRARRPRFETDRTTQQHVTERFLAACRGGDVEALLELLAPDVTLSADGGGKVRSALNPVHGSDKVARFLNGIRRRLFFERELRLVTLNGEPGALLWRGDVPATAMTVSVVDGRIRRVFLVANPDKLTTLSRQYYHDDTEEHDEPWNRVSP</sequence>
<evidence type="ECO:0000256" key="1">
    <source>
        <dbReference type="ARBA" id="ARBA00010641"/>
    </source>
</evidence>
<feature type="domain" description="SnoaL-like" evidence="8">
    <location>
        <begin position="178"/>
        <end position="267"/>
    </location>
</feature>
<dbReference type="InterPro" id="IPR013325">
    <property type="entry name" value="RNA_pol_sigma_r2"/>
</dbReference>
<dbReference type="InterPro" id="IPR032710">
    <property type="entry name" value="NTF2-like_dom_sf"/>
</dbReference>
<dbReference type="InterPro" id="IPR013249">
    <property type="entry name" value="RNA_pol_sigma70_r4_t2"/>
</dbReference>
<protein>
    <submittedName>
        <fullName evidence="9">RNA polymerase sigma-70 factor (ECF subfamily)</fullName>
    </submittedName>
</protein>
<dbReference type="RefSeq" id="WP_182545699.1">
    <property type="nucleotide sequence ID" value="NZ_JACGWZ010000005.1"/>
</dbReference>
<evidence type="ECO:0000313" key="10">
    <source>
        <dbReference type="Proteomes" id="UP000569329"/>
    </source>
</evidence>
<dbReference type="GO" id="GO:0006352">
    <property type="term" value="P:DNA-templated transcription initiation"/>
    <property type="evidence" value="ECO:0007669"/>
    <property type="project" value="InterPro"/>
</dbReference>
<evidence type="ECO:0000256" key="2">
    <source>
        <dbReference type="ARBA" id="ARBA00011344"/>
    </source>
</evidence>
<feature type="domain" description="RNA polymerase sigma-70 region 2" evidence="6">
    <location>
        <begin position="8"/>
        <end position="71"/>
    </location>
</feature>
<dbReference type="PANTHER" id="PTHR30173:SF36">
    <property type="entry name" value="ECF RNA POLYMERASE SIGMA FACTOR SIGJ"/>
    <property type="match status" value="1"/>
</dbReference>
<dbReference type="Pfam" id="PF04542">
    <property type="entry name" value="Sigma70_r2"/>
    <property type="match status" value="1"/>
</dbReference>
<dbReference type="SUPFAM" id="SSF88946">
    <property type="entry name" value="Sigma2 domain of RNA polymerase sigma factors"/>
    <property type="match status" value="1"/>
</dbReference>
<dbReference type="NCBIfam" id="NF007214">
    <property type="entry name" value="PRK09636.1"/>
    <property type="match status" value="1"/>
</dbReference>
<dbReference type="InterPro" id="IPR037401">
    <property type="entry name" value="SnoaL-like"/>
</dbReference>
<gene>
    <name evidence="9" type="ORF">FHX42_003887</name>
</gene>
<comment type="caution">
    <text evidence="9">The sequence shown here is derived from an EMBL/GenBank/DDBJ whole genome shotgun (WGS) entry which is preliminary data.</text>
</comment>
<dbReference type="Pfam" id="PF08281">
    <property type="entry name" value="Sigma70_r4_2"/>
    <property type="match status" value="1"/>
</dbReference>
<proteinExistence type="inferred from homology"/>
<evidence type="ECO:0000256" key="5">
    <source>
        <dbReference type="ARBA" id="ARBA00023163"/>
    </source>
</evidence>
<name>A0A839E5A4_9PSEU</name>
<evidence type="ECO:0000313" key="9">
    <source>
        <dbReference type="EMBL" id="MBA8826511.1"/>
    </source>
</evidence>
<dbReference type="AlphaFoldDB" id="A0A839E5A4"/>
<evidence type="ECO:0000259" key="7">
    <source>
        <dbReference type="Pfam" id="PF08281"/>
    </source>
</evidence>
<dbReference type="NCBIfam" id="TIGR02957">
    <property type="entry name" value="SigX4"/>
    <property type="match status" value="1"/>
</dbReference>
<comment type="subunit">
    <text evidence="2">Interacts transiently with the RNA polymerase catalytic core formed by RpoA, RpoB, RpoC and RpoZ (2 alpha, 1 beta, 1 beta' and 1 omega subunit) to form the RNA polymerase holoenzyme that can initiate transcription.</text>
</comment>
<dbReference type="EMBL" id="JACGWZ010000005">
    <property type="protein sequence ID" value="MBA8826511.1"/>
    <property type="molecule type" value="Genomic_DNA"/>
</dbReference>
<dbReference type="InterPro" id="IPR013324">
    <property type="entry name" value="RNA_pol_sigma_r3/r4-like"/>
</dbReference>
<dbReference type="Pfam" id="PF12680">
    <property type="entry name" value="SnoaL_2"/>
    <property type="match status" value="1"/>
</dbReference>
<evidence type="ECO:0000256" key="3">
    <source>
        <dbReference type="ARBA" id="ARBA00023015"/>
    </source>
</evidence>
<dbReference type="Gene3D" id="3.10.450.50">
    <property type="match status" value="1"/>
</dbReference>
<reference evidence="9 10" key="1">
    <citation type="submission" date="2020-07" db="EMBL/GenBank/DDBJ databases">
        <title>Sequencing the genomes of 1000 actinobacteria strains.</title>
        <authorList>
            <person name="Klenk H.-P."/>
        </authorList>
    </citation>
    <scope>NUCLEOTIDE SEQUENCE [LARGE SCALE GENOMIC DNA]</scope>
    <source>
        <strain evidence="9 10">DSM 45975</strain>
    </source>
</reference>
<dbReference type="SUPFAM" id="SSF88659">
    <property type="entry name" value="Sigma3 and sigma4 domains of RNA polymerase sigma factors"/>
    <property type="match status" value="1"/>
</dbReference>
<feature type="domain" description="RNA polymerase sigma factor 70 region 4 type 2" evidence="7">
    <location>
        <begin position="109"/>
        <end position="158"/>
    </location>
</feature>
<dbReference type="InterPro" id="IPR014284">
    <property type="entry name" value="RNA_pol_sigma-70_dom"/>
</dbReference>
<dbReference type="InterPro" id="IPR036388">
    <property type="entry name" value="WH-like_DNA-bd_sf"/>
</dbReference>
<organism evidence="9 10">
    <name type="scientific">Halosaccharopolyspora lacisalsi</name>
    <dbReference type="NCBI Taxonomy" id="1000566"/>
    <lineage>
        <taxon>Bacteria</taxon>
        <taxon>Bacillati</taxon>
        <taxon>Actinomycetota</taxon>
        <taxon>Actinomycetes</taxon>
        <taxon>Pseudonocardiales</taxon>
        <taxon>Pseudonocardiaceae</taxon>
        <taxon>Halosaccharopolyspora</taxon>
    </lineage>
</organism>
<dbReference type="InterPro" id="IPR014303">
    <property type="entry name" value="RNA_pol_sigma-70_ECF"/>
</dbReference>
<dbReference type="Proteomes" id="UP000569329">
    <property type="component" value="Unassembled WGS sequence"/>
</dbReference>
<keyword evidence="5" id="KW-0804">Transcription</keyword>
<keyword evidence="3" id="KW-0805">Transcription regulation</keyword>
<comment type="similarity">
    <text evidence="1">Belongs to the sigma-70 factor family. ECF subfamily.</text>
</comment>